<name>A0A0B4X162_9HYPH</name>
<protein>
    <submittedName>
        <fullName evidence="2">Uncharacterized protein</fullName>
    </submittedName>
</protein>
<reference evidence="2 3" key="1">
    <citation type="submission" date="2013-11" db="EMBL/GenBank/DDBJ databases">
        <title>Complete genome sequence of Rhizobium gallicum bv. gallicum R602.</title>
        <authorList>
            <person name="Bustos P."/>
            <person name="Santamaria R.I."/>
            <person name="Lozano L."/>
            <person name="Acosta J.L."/>
            <person name="Ormeno-Orrillo E."/>
            <person name="Rogel M.A."/>
            <person name="Romero D."/>
            <person name="Cevallos M.A."/>
            <person name="Martinez-Romero E."/>
            <person name="Gonzalez V."/>
        </authorList>
    </citation>
    <scope>NUCLEOTIDE SEQUENCE [LARGE SCALE GENOMIC DNA]</scope>
    <source>
        <strain evidence="2 3">R602</strain>
    </source>
</reference>
<organism evidence="2 3">
    <name type="scientific">Rhizobium gallicum bv. gallicum R602sp</name>
    <dbReference type="NCBI Taxonomy" id="1041138"/>
    <lineage>
        <taxon>Bacteria</taxon>
        <taxon>Pseudomonadati</taxon>
        <taxon>Pseudomonadota</taxon>
        <taxon>Alphaproteobacteria</taxon>
        <taxon>Hyphomicrobiales</taxon>
        <taxon>Rhizobiaceae</taxon>
        <taxon>Rhizobium/Agrobacterium group</taxon>
        <taxon>Rhizobium</taxon>
    </lineage>
</organism>
<sequence>MGNLLQQDDRRFDHLIGTLKAIRASIVRMKRFEQDEPPEDFAGLPLERLFLRLQTARFDAEERAKAERADRLRREAEDRVSEAVQAANKVFIDPGSRLDTIRPDSSGKTPREMAADSLVGLGRF</sequence>
<feature type="region of interest" description="Disordered" evidence="1">
    <location>
        <begin position="95"/>
        <end position="124"/>
    </location>
</feature>
<keyword evidence="3" id="KW-1185">Reference proteome</keyword>
<dbReference type="HOGENOM" id="CLU_2002047_0_0_5"/>
<dbReference type="EMBL" id="CP006877">
    <property type="protein sequence ID" value="AJD41679.1"/>
    <property type="molecule type" value="Genomic_DNA"/>
</dbReference>
<accession>A0A0B4X162</accession>
<dbReference type="AlphaFoldDB" id="A0A0B4X162"/>
<proteinExistence type="predicted"/>
<evidence type="ECO:0000313" key="3">
    <source>
        <dbReference type="Proteomes" id="UP000031368"/>
    </source>
</evidence>
<dbReference type="KEGG" id="rga:RGR602_CH02353"/>
<evidence type="ECO:0000256" key="1">
    <source>
        <dbReference type="SAM" id="MobiDB-lite"/>
    </source>
</evidence>
<evidence type="ECO:0000313" key="2">
    <source>
        <dbReference type="EMBL" id="AJD41679.1"/>
    </source>
</evidence>
<gene>
    <name evidence="2" type="ORF">RGR602_CH02353</name>
</gene>
<dbReference type="Proteomes" id="UP000031368">
    <property type="component" value="Chromosome"/>
</dbReference>